<name>A0A165EZ43_9APHY</name>
<gene>
    <name evidence="1" type="ORF">LAESUDRAFT_724495</name>
</gene>
<dbReference type="EMBL" id="KV427617">
    <property type="protein sequence ID" value="KZT08020.1"/>
    <property type="molecule type" value="Genomic_DNA"/>
</dbReference>
<dbReference type="GeneID" id="63825651"/>
<dbReference type="AlphaFoldDB" id="A0A165EZ43"/>
<reference evidence="1 2" key="1">
    <citation type="journal article" date="2016" name="Mol. Biol. Evol.">
        <title>Comparative Genomics of Early-Diverging Mushroom-Forming Fungi Provides Insights into the Origins of Lignocellulose Decay Capabilities.</title>
        <authorList>
            <person name="Nagy L.G."/>
            <person name="Riley R."/>
            <person name="Tritt A."/>
            <person name="Adam C."/>
            <person name="Daum C."/>
            <person name="Floudas D."/>
            <person name="Sun H."/>
            <person name="Yadav J.S."/>
            <person name="Pangilinan J."/>
            <person name="Larsson K.H."/>
            <person name="Matsuura K."/>
            <person name="Barry K."/>
            <person name="Labutti K."/>
            <person name="Kuo R."/>
            <person name="Ohm R.A."/>
            <person name="Bhattacharya S.S."/>
            <person name="Shirouzu T."/>
            <person name="Yoshinaga Y."/>
            <person name="Martin F.M."/>
            <person name="Grigoriev I.V."/>
            <person name="Hibbett D.S."/>
        </authorList>
    </citation>
    <scope>NUCLEOTIDE SEQUENCE [LARGE SCALE GENOMIC DNA]</scope>
    <source>
        <strain evidence="1 2">93-53</strain>
    </source>
</reference>
<keyword evidence="2" id="KW-1185">Reference proteome</keyword>
<evidence type="ECO:0000313" key="2">
    <source>
        <dbReference type="Proteomes" id="UP000076871"/>
    </source>
</evidence>
<dbReference type="Proteomes" id="UP000076871">
    <property type="component" value="Unassembled WGS sequence"/>
</dbReference>
<proteinExistence type="predicted"/>
<organism evidence="1 2">
    <name type="scientific">Laetiporus sulphureus 93-53</name>
    <dbReference type="NCBI Taxonomy" id="1314785"/>
    <lineage>
        <taxon>Eukaryota</taxon>
        <taxon>Fungi</taxon>
        <taxon>Dikarya</taxon>
        <taxon>Basidiomycota</taxon>
        <taxon>Agaricomycotina</taxon>
        <taxon>Agaricomycetes</taxon>
        <taxon>Polyporales</taxon>
        <taxon>Laetiporus</taxon>
    </lineage>
</organism>
<protein>
    <submittedName>
        <fullName evidence="1">Uncharacterized protein</fullName>
    </submittedName>
</protein>
<accession>A0A165EZ43</accession>
<dbReference type="InParanoid" id="A0A165EZ43"/>
<sequence length="75" mass="8520">MKLLESSSDKQVTRLRQAENFTSDEARMIRNGVLSLNARHRARAQIMVRNVLDFNAQALMPMANGSHSINHLFPL</sequence>
<evidence type="ECO:0000313" key="1">
    <source>
        <dbReference type="EMBL" id="KZT08020.1"/>
    </source>
</evidence>
<dbReference type="RefSeq" id="XP_040765760.1">
    <property type="nucleotide sequence ID" value="XM_040908622.1"/>
</dbReference>